<comment type="caution">
    <text evidence="1">The sequence shown here is derived from an EMBL/GenBank/DDBJ whole genome shotgun (WGS) entry which is preliminary data.</text>
</comment>
<dbReference type="OrthoDB" id="1466216at2"/>
<protein>
    <recommendedName>
        <fullName evidence="3">DUF4221 domain-containing protein</fullName>
    </recommendedName>
</protein>
<keyword evidence="2" id="KW-1185">Reference proteome</keyword>
<evidence type="ECO:0008006" key="3">
    <source>
        <dbReference type="Google" id="ProtNLM"/>
    </source>
</evidence>
<dbReference type="InterPro" id="IPR011047">
    <property type="entry name" value="Quinoprotein_ADH-like_sf"/>
</dbReference>
<accession>A0A556MRA2</accession>
<gene>
    <name evidence="1" type="ORF">FO442_11915</name>
</gene>
<dbReference type="Proteomes" id="UP000316008">
    <property type="component" value="Unassembled WGS sequence"/>
</dbReference>
<dbReference type="RefSeq" id="WP_144333419.1">
    <property type="nucleotide sequence ID" value="NZ_VLPL01000005.1"/>
</dbReference>
<evidence type="ECO:0000313" key="1">
    <source>
        <dbReference type="EMBL" id="TSJ42466.1"/>
    </source>
</evidence>
<dbReference type="PROSITE" id="PS51257">
    <property type="entry name" value="PROKAR_LIPOPROTEIN"/>
    <property type="match status" value="1"/>
</dbReference>
<reference evidence="1 2" key="1">
    <citation type="submission" date="2019-07" db="EMBL/GenBank/DDBJ databases">
        <authorList>
            <person name="Huq M.A."/>
        </authorList>
    </citation>
    <scope>NUCLEOTIDE SEQUENCE [LARGE SCALE GENOMIC DNA]</scope>
    <source>
        <strain evidence="1 2">MAH-3</strain>
    </source>
</reference>
<organism evidence="1 2">
    <name type="scientific">Fluviicola chungangensis</name>
    <dbReference type="NCBI Taxonomy" id="2597671"/>
    <lineage>
        <taxon>Bacteria</taxon>
        <taxon>Pseudomonadati</taxon>
        <taxon>Bacteroidota</taxon>
        <taxon>Flavobacteriia</taxon>
        <taxon>Flavobacteriales</taxon>
        <taxon>Crocinitomicaceae</taxon>
        <taxon>Fluviicola</taxon>
    </lineage>
</organism>
<evidence type="ECO:0000313" key="2">
    <source>
        <dbReference type="Proteomes" id="UP000316008"/>
    </source>
</evidence>
<name>A0A556MRA2_9FLAO</name>
<sequence>MKLVIYSLIFLGLGMSFSGCKKAKEEEIPFIKIYDDQDGNKHFHPLSISPSASNDGYIVMSAYDSWRIHLMKVDNTGEFVWNYELPANYVNAVPNLITSNGENYLVCMDAVGLFTYVLKIDENNHSTTEVATFTDVLYPTYVYNSGQYIYLQNYNRLSMQTGLHKLTADLSTITQSADLDIFTDVEDRIVEHITFSGKRMPFFVSSTPEQNYIVMNGFYNYSFSLVFLDQNLNFAGVYNGAGFNGGLAAISPSGGNQFSLARFSYDNLYYNAQASLTPTTVDITESISAQGQSELDAQKPVLIKDISINSVAYKAFLSSTRSNQLLLSIYDKSSGTLAGKKYLGKNIPITACDFLQTENGELNILVQAKIMGSFDRIAIMKLSKEQMEAIPK</sequence>
<dbReference type="AlphaFoldDB" id="A0A556MRA2"/>
<proteinExistence type="predicted"/>
<dbReference type="EMBL" id="VLPL01000005">
    <property type="protein sequence ID" value="TSJ42466.1"/>
    <property type="molecule type" value="Genomic_DNA"/>
</dbReference>
<dbReference type="SUPFAM" id="SSF50998">
    <property type="entry name" value="Quinoprotein alcohol dehydrogenase-like"/>
    <property type="match status" value="1"/>
</dbReference>